<feature type="compositionally biased region" description="Low complexity" evidence="1">
    <location>
        <begin position="20"/>
        <end position="31"/>
    </location>
</feature>
<dbReference type="PANTHER" id="PTHR43884:SF12">
    <property type="entry name" value="ISOVALERYL-COA DEHYDROGENASE, MITOCHONDRIAL-RELATED"/>
    <property type="match status" value="1"/>
</dbReference>
<feature type="region of interest" description="Disordered" evidence="1">
    <location>
        <begin position="1"/>
        <end position="32"/>
    </location>
</feature>
<feature type="compositionally biased region" description="Low complexity" evidence="1">
    <location>
        <begin position="318"/>
        <end position="336"/>
    </location>
</feature>
<evidence type="ECO:0000313" key="3">
    <source>
        <dbReference type="EMBL" id="MDI3403847.1"/>
    </source>
</evidence>
<dbReference type="Gene3D" id="1.20.140.10">
    <property type="entry name" value="Butyryl-CoA Dehydrogenase, subunit A, domain 3"/>
    <property type="match status" value="1"/>
</dbReference>
<keyword evidence="4" id="KW-1185">Reference proteome</keyword>
<dbReference type="Proteomes" id="UP001223978">
    <property type="component" value="Unassembled WGS sequence"/>
</dbReference>
<dbReference type="InterPro" id="IPR009100">
    <property type="entry name" value="AcylCoA_DH/oxidase_NM_dom_sf"/>
</dbReference>
<dbReference type="InterPro" id="IPR037069">
    <property type="entry name" value="AcylCoA_DH/ox_N_sf"/>
</dbReference>
<reference evidence="3 4" key="1">
    <citation type="submission" date="2023-05" db="EMBL/GenBank/DDBJ databases">
        <title>Draft genome sequence of Streptomyces sp. B-S-A6 isolated from a cave soil in Thailand.</title>
        <authorList>
            <person name="Chamroensaksri N."/>
            <person name="Muangham S."/>
        </authorList>
    </citation>
    <scope>NUCLEOTIDE SEQUENCE [LARGE SCALE GENOMIC DNA]</scope>
    <source>
        <strain evidence="3 4">B-S-A6</strain>
    </source>
</reference>
<dbReference type="Gene3D" id="2.40.110.10">
    <property type="entry name" value="Butyryl-CoA Dehydrogenase, subunit A, domain 2"/>
    <property type="match status" value="1"/>
</dbReference>
<feature type="domain" description="Acyl-CoA dehydrogenase/oxidase N-terminal" evidence="2">
    <location>
        <begin position="43"/>
        <end position="120"/>
    </location>
</feature>
<evidence type="ECO:0000256" key="1">
    <source>
        <dbReference type="SAM" id="MobiDB-lite"/>
    </source>
</evidence>
<dbReference type="InterPro" id="IPR046373">
    <property type="entry name" value="Acyl-CoA_Oxase/DH_mid-dom_sf"/>
</dbReference>
<accession>A0ABT6S6X7</accession>
<dbReference type="RefSeq" id="WP_282541790.1">
    <property type="nucleotide sequence ID" value="NZ_JASCIQ010000006.1"/>
</dbReference>
<proteinExistence type="predicted"/>
<protein>
    <submittedName>
        <fullName evidence="3">Acyl-CoA dehydrogenase</fullName>
    </submittedName>
</protein>
<comment type="caution">
    <text evidence="3">The sequence shown here is derived from an EMBL/GenBank/DDBJ whole genome shotgun (WGS) entry which is preliminary data.</text>
</comment>
<dbReference type="EMBL" id="JASCIQ010000006">
    <property type="protein sequence ID" value="MDI3403847.1"/>
    <property type="molecule type" value="Genomic_DNA"/>
</dbReference>
<feature type="compositionally biased region" description="Basic residues" evidence="1">
    <location>
        <begin position="337"/>
        <end position="354"/>
    </location>
</feature>
<dbReference type="Gene3D" id="1.10.540.10">
    <property type="entry name" value="Acyl-CoA dehydrogenase/oxidase, N-terminal domain"/>
    <property type="match status" value="1"/>
</dbReference>
<organism evidence="3 4">
    <name type="scientific">Streptomyces cavernicola</name>
    <dbReference type="NCBI Taxonomy" id="3043613"/>
    <lineage>
        <taxon>Bacteria</taxon>
        <taxon>Bacillati</taxon>
        <taxon>Actinomycetota</taxon>
        <taxon>Actinomycetes</taxon>
        <taxon>Kitasatosporales</taxon>
        <taxon>Streptomycetaceae</taxon>
        <taxon>Streptomyces</taxon>
    </lineage>
</organism>
<dbReference type="SUPFAM" id="SSF47203">
    <property type="entry name" value="Acyl-CoA dehydrogenase C-terminal domain-like"/>
    <property type="match status" value="1"/>
</dbReference>
<evidence type="ECO:0000313" key="4">
    <source>
        <dbReference type="Proteomes" id="UP001223978"/>
    </source>
</evidence>
<dbReference type="Pfam" id="PF02771">
    <property type="entry name" value="Acyl-CoA_dh_N"/>
    <property type="match status" value="1"/>
</dbReference>
<dbReference type="PANTHER" id="PTHR43884">
    <property type="entry name" value="ACYL-COA DEHYDROGENASE"/>
    <property type="match status" value="1"/>
</dbReference>
<feature type="region of interest" description="Disordered" evidence="1">
    <location>
        <begin position="313"/>
        <end position="365"/>
    </location>
</feature>
<feature type="compositionally biased region" description="Polar residues" evidence="1">
    <location>
        <begin position="1"/>
        <end position="12"/>
    </location>
</feature>
<name>A0ABT6S6X7_9ACTN</name>
<evidence type="ECO:0000259" key="2">
    <source>
        <dbReference type="Pfam" id="PF02771"/>
    </source>
</evidence>
<dbReference type="InterPro" id="IPR036250">
    <property type="entry name" value="AcylCo_DH-like_C"/>
</dbReference>
<dbReference type="SUPFAM" id="SSF56645">
    <property type="entry name" value="Acyl-CoA dehydrogenase NM domain-like"/>
    <property type="match status" value="1"/>
</dbReference>
<gene>
    <name evidence="3" type="ORF">QIS96_08430</name>
</gene>
<sequence length="494" mass="51517">MSEASSVSSQHLDSPGVDTPAPGSAYGPGPADRTTWLRIASEVADDLAVDAAARDRAGKPPFDEVARLRESGLIAFLTPPGPEGRGCDWRTACSVVRQIAAADSSVGELLGRHYVLAWSLRLFAGGRRAARIEERAVAEQWLWGGATEAAEPWSSAERLTLTPARAGHLLDGRRELASASAVADRYVLAAPHADTGETLVTLVDPAHAGVTSLTRDDRLGQRLAGAGTVTFENVPVTAAHVLGHVPRDEHAISPFTALAPLALRLMLAQVGLGNAEGALAEARDVNRAWPHGTSLLSAALGEATASAALPPGLTVSHPAAPTTPGNGTATLATRPQHPNHLHHPHGMHHPHHPHSANPTGSAPYADPLPEDPYLLLSYGELATSAHTATAVVERASDALARGLQAGPALGIDERAEIAVLVAAAEAVTAQSTLRITARILELTAAADSTGRAGGLDRFWRNARMLTALDSPGHRLRAIGDHYLNGTPPPLTLRA</sequence>
<dbReference type="InterPro" id="IPR013786">
    <property type="entry name" value="AcylCoA_DH/ox_N"/>
</dbReference>